<feature type="non-terminal residue" evidence="1">
    <location>
        <position position="1"/>
    </location>
</feature>
<dbReference type="InterPro" id="IPR027417">
    <property type="entry name" value="P-loop_NTPase"/>
</dbReference>
<sequence>FFFFFYERCFTWELWDQEIDKPELMPRIKDEIGDNSSFCDCVSKQLANISKTLPDGSLLVLRSYSYPFQDVRIYRTPDLVKLIQLAQDADKLPWIYDVKVVVMRRKWVEAIVSACLHRFGDCDKRALFLPRLLSELQTELLQIDPEFWILLDFNDLVSRPVSYANVLQTFLNLKSEKTVANALKDSVRVRSNDPKDPTYKDAWKELEKENYYQATKMIQLAFYSTHSKHRWPLFNSSFFLVTPESREFLDSKTHIMLSN</sequence>
<proteinExistence type="predicted"/>
<dbReference type="AlphaFoldDB" id="X6LDU6"/>
<reference evidence="1 2" key="1">
    <citation type="journal article" date="2013" name="Curr. Biol.">
        <title>The Genome of the Foraminiferan Reticulomyxa filosa.</title>
        <authorList>
            <person name="Glockner G."/>
            <person name="Hulsmann N."/>
            <person name="Schleicher M."/>
            <person name="Noegel A.A."/>
            <person name="Eichinger L."/>
            <person name="Gallinger C."/>
            <person name="Pawlowski J."/>
            <person name="Sierra R."/>
            <person name="Euteneuer U."/>
            <person name="Pillet L."/>
            <person name="Moustafa A."/>
            <person name="Platzer M."/>
            <person name="Groth M."/>
            <person name="Szafranski K."/>
            <person name="Schliwa M."/>
        </authorList>
    </citation>
    <scope>NUCLEOTIDE SEQUENCE [LARGE SCALE GENOMIC DNA]</scope>
</reference>
<dbReference type="EMBL" id="ASPP01041717">
    <property type="protein sequence ID" value="ETO00183.1"/>
    <property type="molecule type" value="Genomic_DNA"/>
</dbReference>
<evidence type="ECO:0000313" key="2">
    <source>
        <dbReference type="Proteomes" id="UP000023152"/>
    </source>
</evidence>
<dbReference type="Proteomes" id="UP000023152">
    <property type="component" value="Unassembled WGS sequence"/>
</dbReference>
<evidence type="ECO:0000313" key="1">
    <source>
        <dbReference type="EMBL" id="ETO00183.1"/>
    </source>
</evidence>
<organism evidence="1 2">
    <name type="scientific">Reticulomyxa filosa</name>
    <dbReference type="NCBI Taxonomy" id="46433"/>
    <lineage>
        <taxon>Eukaryota</taxon>
        <taxon>Sar</taxon>
        <taxon>Rhizaria</taxon>
        <taxon>Retaria</taxon>
        <taxon>Foraminifera</taxon>
        <taxon>Monothalamids</taxon>
        <taxon>Reticulomyxidae</taxon>
        <taxon>Reticulomyxa</taxon>
    </lineage>
</organism>
<dbReference type="Gene3D" id="3.40.50.300">
    <property type="entry name" value="P-loop containing nucleotide triphosphate hydrolases"/>
    <property type="match status" value="1"/>
</dbReference>
<comment type="caution">
    <text evidence="1">The sequence shown here is derived from an EMBL/GenBank/DDBJ whole genome shotgun (WGS) entry which is preliminary data.</text>
</comment>
<accession>X6LDU6</accession>
<gene>
    <name evidence="1" type="ORF">RFI_37268</name>
</gene>
<keyword evidence="2" id="KW-1185">Reference proteome</keyword>
<name>X6LDU6_RETFI</name>
<protein>
    <submittedName>
        <fullName evidence="1">Uncharacterized protein</fullName>
    </submittedName>
</protein>